<dbReference type="InterPro" id="IPR001752">
    <property type="entry name" value="Kinesin_motor_dom"/>
</dbReference>
<sequence>MSEAIKVCVRVRPQPGSHPPYHPQSTTSLGAETFGCIATLSSDKTTLSLTGPSVTDRRKNRDEDRPSQPQQLKTYAFDNILPPPSTNEDLYKEAAASVVTAVNKYNQDGTVFFYGQTGAGKSWSCFGDILTTKDLSSMTANDGVMTRALRDLYSPESQPGLNHAVHREVTFFEIFNERVHDLLSPPPPLHKSMPSLPVRTHPTKGSYIEGITSLPVADLTSCLKLVRKGYARRAVAGTKMNDQSSRSHAVVRVKTVIKDMEHEKSTPIVTHLTFVDLAGSERQRDTGNTGERLKEASSINKSLSTLGGVIFALGVNCLNPTETRHVPFRDSKLTLLLRTSLNPANCRTVMVMNVSPDEQQFMETVSTLKFAQRVKQIKTKDGVDDKFKAEESGEVDALRKEIGRLKMKLDGVNTAPPAPSQTSTATTAYLQSTIPKMERMEALTRTLVPNYHRRIMEDKLIDRLKTEKISRLQRLLRAGDSKDDDPDSDLNVLCSEIDSLRRLLNEPDPDAVMYKAMYDDLLESKEPLFEGGGGDEINNLRNLTTALMEEKQSLNSELEGAKKEASEAQSKAQDSTAATKKLLERRLKEAEERAEAAEEAATQKKEVAKLAASLNATQVELREKSKDFSKMQRDHEAEMDSLTNELFMESERMTEEKGATEIEMKGKLAAAFKDNAILQQRVKSLTSEREKYEKEISTSNSKIAQLEGEIEEIKASAAEQKEQIAATHKVRVEKLEQDNLAAYENSEKWERAAEENERKAGSLIDEVKRLKKKRDDDAFELENLQEDMDTMTENVKFLQLQNEELQTYNVRLEELNNLGNDNREDGEEVSEVDGELCLTEERAKQILEEAVSAAENDAFNESAFLPPPDSGEEAHDVFNEDFDEEDDEMFFESQPVDLSRDDENEGIPTFRTPQTTGKAKTLGRSSSRKALAMHNE</sequence>
<keyword evidence="1" id="KW-0493">Microtubule</keyword>
<comment type="similarity">
    <text evidence="4">Belongs to the TRAFAC class myosin-kinesin ATPase superfamily. Kinesin family.</text>
</comment>
<dbReference type="CDD" id="cd00106">
    <property type="entry name" value="KISc"/>
    <property type="match status" value="1"/>
</dbReference>
<feature type="coiled-coil region" evidence="5">
    <location>
        <begin position="675"/>
        <end position="818"/>
    </location>
</feature>
<dbReference type="PANTHER" id="PTHR47968">
    <property type="entry name" value="CENTROMERE PROTEIN E"/>
    <property type="match status" value="1"/>
</dbReference>
<dbReference type="Proteomes" id="UP001165082">
    <property type="component" value="Unassembled WGS sequence"/>
</dbReference>
<dbReference type="PROSITE" id="PS50067">
    <property type="entry name" value="KINESIN_MOTOR_2"/>
    <property type="match status" value="1"/>
</dbReference>
<dbReference type="GO" id="GO:0003777">
    <property type="term" value="F:microtubule motor activity"/>
    <property type="evidence" value="ECO:0007669"/>
    <property type="project" value="InterPro"/>
</dbReference>
<dbReference type="SMART" id="SM00129">
    <property type="entry name" value="KISc"/>
    <property type="match status" value="1"/>
</dbReference>
<protein>
    <recommendedName>
        <fullName evidence="7">Kinesin motor domain-containing protein</fullName>
    </recommendedName>
</protein>
<keyword evidence="9" id="KW-1185">Reference proteome</keyword>
<dbReference type="EMBL" id="BRXZ01000718">
    <property type="protein sequence ID" value="GMH51892.1"/>
    <property type="molecule type" value="Genomic_DNA"/>
</dbReference>
<evidence type="ECO:0000256" key="4">
    <source>
        <dbReference type="PROSITE-ProRule" id="PRU00283"/>
    </source>
</evidence>
<dbReference type="InterPro" id="IPR000533">
    <property type="entry name" value="Tropomyosin"/>
</dbReference>
<feature type="region of interest" description="Disordered" evidence="6">
    <location>
        <begin position="551"/>
        <end position="578"/>
    </location>
</feature>
<evidence type="ECO:0000313" key="8">
    <source>
        <dbReference type="EMBL" id="GMH51892.1"/>
    </source>
</evidence>
<dbReference type="OrthoDB" id="191359at2759"/>
<feature type="binding site" evidence="4">
    <location>
        <begin position="115"/>
        <end position="122"/>
    </location>
    <ligand>
        <name>ATP</name>
        <dbReference type="ChEBI" id="CHEBI:30616"/>
    </ligand>
</feature>
<dbReference type="PANTHER" id="PTHR47968:SF36">
    <property type="entry name" value="KINESIN HEAVY CHAIN ISOFORM X1"/>
    <property type="match status" value="1"/>
</dbReference>
<evidence type="ECO:0000256" key="6">
    <source>
        <dbReference type="SAM" id="MobiDB-lite"/>
    </source>
</evidence>
<gene>
    <name evidence="8" type="ORF">TrRE_jg5509</name>
</gene>
<keyword evidence="4" id="KW-0547">Nucleotide-binding</keyword>
<evidence type="ECO:0000259" key="7">
    <source>
        <dbReference type="PROSITE" id="PS50067"/>
    </source>
</evidence>
<dbReference type="SUPFAM" id="SSF52540">
    <property type="entry name" value="P-loop containing nucleoside triphosphate hydrolases"/>
    <property type="match status" value="1"/>
</dbReference>
<evidence type="ECO:0000256" key="1">
    <source>
        <dbReference type="ARBA" id="ARBA00022701"/>
    </source>
</evidence>
<evidence type="ECO:0000256" key="3">
    <source>
        <dbReference type="ARBA" id="ARBA00023175"/>
    </source>
</evidence>
<dbReference type="InterPro" id="IPR036961">
    <property type="entry name" value="Kinesin_motor_dom_sf"/>
</dbReference>
<dbReference type="InterPro" id="IPR027417">
    <property type="entry name" value="P-loop_NTPase"/>
</dbReference>
<dbReference type="PROSITE" id="PS00326">
    <property type="entry name" value="TROPOMYOSIN"/>
    <property type="match status" value="1"/>
</dbReference>
<dbReference type="InterPro" id="IPR027640">
    <property type="entry name" value="Kinesin-like_fam"/>
</dbReference>
<dbReference type="PRINTS" id="PR00380">
    <property type="entry name" value="KINESINHEAVY"/>
</dbReference>
<dbReference type="GO" id="GO:0007018">
    <property type="term" value="P:microtubule-based movement"/>
    <property type="evidence" value="ECO:0007669"/>
    <property type="project" value="InterPro"/>
</dbReference>
<dbReference type="Gene3D" id="3.40.850.10">
    <property type="entry name" value="Kinesin motor domain"/>
    <property type="match status" value="1"/>
</dbReference>
<dbReference type="Pfam" id="PF00225">
    <property type="entry name" value="Kinesin"/>
    <property type="match status" value="1"/>
</dbReference>
<keyword evidence="3 4" id="KW-0505">Motor protein</keyword>
<evidence type="ECO:0000256" key="5">
    <source>
        <dbReference type="SAM" id="Coils"/>
    </source>
</evidence>
<proteinExistence type="inferred from homology"/>
<dbReference type="GO" id="GO:0005874">
    <property type="term" value="C:microtubule"/>
    <property type="evidence" value="ECO:0007669"/>
    <property type="project" value="UniProtKB-KW"/>
</dbReference>
<organism evidence="8 9">
    <name type="scientific">Triparma retinervis</name>
    <dbReference type="NCBI Taxonomy" id="2557542"/>
    <lineage>
        <taxon>Eukaryota</taxon>
        <taxon>Sar</taxon>
        <taxon>Stramenopiles</taxon>
        <taxon>Ochrophyta</taxon>
        <taxon>Bolidophyceae</taxon>
        <taxon>Parmales</taxon>
        <taxon>Triparmaceae</taxon>
        <taxon>Triparma</taxon>
    </lineage>
</organism>
<feature type="compositionally biased region" description="Basic and acidic residues" evidence="6">
    <location>
        <begin position="55"/>
        <end position="66"/>
    </location>
</feature>
<keyword evidence="2 5" id="KW-0175">Coiled coil</keyword>
<evidence type="ECO:0000256" key="2">
    <source>
        <dbReference type="ARBA" id="ARBA00023054"/>
    </source>
</evidence>
<dbReference type="AlphaFoldDB" id="A0A9W6ZIF4"/>
<reference evidence="8" key="1">
    <citation type="submission" date="2022-07" db="EMBL/GenBank/DDBJ databases">
        <title>Genome analysis of Parmales, a sister group of diatoms, reveals the evolutionary specialization of diatoms from phago-mixotrophs to photoautotrophs.</title>
        <authorList>
            <person name="Ban H."/>
            <person name="Sato S."/>
            <person name="Yoshikawa S."/>
            <person name="Kazumasa Y."/>
            <person name="Nakamura Y."/>
            <person name="Ichinomiya M."/>
            <person name="Saitoh K."/>
            <person name="Sato N."/>
            <person name="Blanc-Mathieu R."/>
            <person name="Endo H."/>
            <person name="Kuwata A."/>
            <person name="Ogata H."/>
        </authorList>
    </citation>
    <scope>NUCLEOTIDE SEQUENCE</scope>
</reference>
<dbReference type="GO" id="GO:0008017">
    <property type="term" value="F:microtubule binding"/>
    <property type="evidence" value="ECO:0007669"/>
    <property type="project" value="InterPro"/>
</dbReference>
<feature type="domain" description="Kinesin motor" evidence="7">
    <location>
        <begin position="4"/>
        <end position="377"/>
    </location>
</feature>
<feature type="region of interest" description="Disordered" evidence="6">
    <location>
        <begin position="894"/>
        <end position="936"/>
    </location>
</feature>
<accession>A0A9W6ZIF4</accession>
<feature type="region of interest" description="Disordered" evidence="6">
    <location>
        <begin position="47"/>
        <end position="69"/>
    </location>
</feature>
<keyword evidence="4" id="KW-0067">ATP-binding</keyword>
<comment type="caution">
    <text evidence="8">The sequence shown here is derived from an EMBL/GenBank/DDBJ whole genome shotgun (WGS) entry which is preliminary data.</text>
</comment>
<name>A0A9W6ZIF4_9STRA</name>
<evidence type="ECO:0000313" key="9">
    <source>
        <dbReference type="Proteomes" id="UP001165082"/>
    </source>
</evidence>
<feature type="compositionally biased region" description="Low complexity" evidence="6">
    <location>
        <begin position="567"/>
        <end position="578"/>
    </location>
</feature>
<dbReference type="GO" id="GO:0005524">
    <property type="term" value="F:ATP binding"/>
    <property type="evidence" value="ECO:0007669"/>
    <property type="project" value="UniProtKB-UniRule"/>
</dbReference>